<name>A0ABP6YVV4_9ACTN</name>
<comment type="caution">
    <text evidence="1">The sequence shown here is derived from an EMBL/GenBank/DDBJ whole genome shotgun (WGS) entry which is preliminary data.</text>
</comment>
<organism evidence="1 2">
    <name type="scientific">Streptomyces osmaniensis</name>
    <dbReference type="NCBI Taxonomy" id="593134"/>
    <lineage>
        <taxon>Bacteria</taxon>
        <taxon>Bacillati</taxon>
        <taxon>Actinomycetota</taxon>
        <taxon>Actinomycetes</taxon>
        <taxon>Kitasatosporales</taxon>
        <taxon>Streptomycetaceae</taxon>
        <taxon>Streptomyces</taxon>
    </lineage>
</organism>
<gene>
    <name evidence="1" type="ORF">GCM10022295_87680</name>
</gene>
<sequence>MARHLGTHCRTDELTGYGLGIGRLIVDGDGRALRMCQPDEHRPDRLKIHAALPVESRMNAPYVVVTALSARHVARGITRRLCPQHAASLQRVTELSARQAEERPARSAASAMAGEYPGRLCLPPQQAGAAMTGR</sequence>
<protein>
    <submittedName>
        <fullName evidence="1">Uncharacterized protein</fullName>
    </submittedName>
</protein>
<dbReference type="EMBL" id="BAABCE010000029">
    <property type="protein sequence ID" value="GAA3592547.1"/>
    <property type="molecule type" value="Genomic_DNA"/>
</dbReference>
<accession>A0ABP6YVV4</accession>
<dbReference type="RefSeq" id="WP_346186501.1">
    <property type="nucleotide sequence ID" value="NZ_BAABCE010000029.1"/>
</dbReference>
<reference evidence="2" key="1">
    <citation type="journal article" date="2019" name="Int. J. Syst. Evol. Microbiol.">
        <title>The Global Catalogue of Microorganisms (GCM) 10K type strain sequencing project: providing services to taxonomists for standard genome sequencing and annotation.</title>
        <authorList>
            <consortium name="The Broad Institute Genomics Platform"/>
            <consortium name="The Broad Institute Genome Sequencing Center for Infectious Disease"/>
            <person name="Wu L."/>
            <person name="Ma J."/>
        </authorList>
    </citation>
    <scope>NUCLEOTIDE SEQUENCE [LARGE SCALE GENOMIC DNA]</scope>
    <source>
        <strain evidence="2">JCM 17656</strain>
    </source>
</reference>
<evidence type="ECO:0000313" key="1">
    <source>
        <dbReference type="EMBL" id="GAA3592547.1"/>
    </source>
</evidence>
<dbReference type="Proteomes" id="UP001500707">
    <property type="component" value="Unassembled WGS sequence"/>
</dbReference>
<proteinExistence type="predicted"/>
<evidence type="ECO:0000313" key="2">
    <source>
        <dbReference type="Proteomes" id="UP001500707"/>
    </source>
</evidence>
<keyword evidence="2" id="KW-1185">Reference proteome</keyword>